<feature type="transmembrane region" description="Helical" evidence="1">
    <location>
        <begin position="64"/>
        <end position="83"/>
    </location>
</feature>
<evidence type="ECO:0000313" key="3">
    <source>
        <dbReference type="Proteomes" id="UP000823399"/>
    </source>
</evidence>
<dbReference type="Proteomes" id="UP000823399">
    <property type="component" value="Unassembled WGS sequence"/>
</dbReference>
<feature type="transmembrane region" description="Helical" evidence="1">
    <location>
        <begin position="38"/>
        <end position="58"/>
    </location>
</feature>
<dbReference type="GeneID" id="64706696"/>
<keyword evidence="1" id="KW-1133">Transmembrane helix</keyword>
<dbReference type="AlphaFoldDB" id="A0A9P7JW75"/>
<evidence type="ECO:0000313" key="2">
    <source>
        <dbReference type="EMBL" id="KAG2111958.1"/>
    </source>
</evidence>
<gene>
    <name evidence="2" type="ORF">F5147DRAFT_85121</name>
</gene>
<sequence length="124" mass="14525">MSTGKPPYRHRDRLCDLRVRAGSVVTLRVCYLSPRSCFIRWLVVSVLVIYTTGTTRARSRHTCIYMYLLPLVVHSTMFLLKLYRFHDSEFQFALSSRKFVDKRTLTFIDRQNTSPAPPSHRIEA</sequence>
<keyword evidence="1" id="KW-0812">Transmembrane</keyword>
<comment type="caution">
    <text evidence="2">The sequence shown here is derived from an EMBL/GenBank/DDBJ whole genome shotgun (WGS) entry which is preliminary data.</text>
</comment>
<evidence type="ECO:0008006" key="4">
    <source>
        <dbReference type="Google" id="ProtNLM"/>
    </source>
</evidence>
<reference evidence="2" key="1">
    <citation type="journal article" date="2020" name="New Phytol.">
        <title>Comparative genomics reveals dynamic genome evolution in host specialist ectomycorrhizal fungi.</title>
        <authorList>
            <person name="Lofgren L.A."/>
            <person name="Nguyen N.H."/>
            <person name="Vilgalys R."/>
            <person name="Ruytinx J."/>
            <person name="Liao H.L."/>
            <person name="Branco S."/>
            <person name="Kuo A."/>
            <person name="LaButti K."/>
            <person name="Lipzen A."/>
            <person name="Andreopoulos W."/>
            <person name="Pangilinan J."/>
            <person name="Riley R."/>
            <person name="Hundley H."/>
            <person name="Na H."/>
            <person name="Barry K."/>
            <person name="Grigoriev I.V."/>
            <person name="Stajich J.E."/>
            <person name="Kennedy P.G."/>
        </authorList>
    </citation>
    <scope>NUCLEOTIDE SEQUENCE</scope>
    <source>
        <strain evidence="2">FC423</strain>
    </source>
</reference>
<dbReference type="EMBL" id="JABBWM010000016">
    <property type="protein sequence ID" value="KAG2111958.1"/>
    <property type="molecule type" value="Genomic_DNA"/>
</dbReference>
<keyword evidence="3" id="KW-1185">Reference proteome</keyword>
<accession>A0A9P7JW75</accession>
<dbReference type="RefSeq" id="XP_041295015.1">
    <property type="nucleotide sequence ID" value="XM_041444437.1"/>
</dbReference>
<organism evidence="2 3">
    <name type="scientific">Suillus discolor</name>
    <dbReference type="NCBI Taxonomy" id="1912936"/>
    <lineage>
        <taxon>Eukaryota</taxon>
        <taxon>Fungi</taxon>
        <taxon>Dikarya</taxon>
        <taxon>Basidiomycota</taxon>
        <taxon>Agaricomycotina</taxon>
        <taxon>Agaricomycetes</taxon>
        <taxon>Agaricomycetidae</taxon>
        <taxon>Boletales</taxon>
        <taxon>Suillineae</taxon>
        <taxon>Suillaceae</taxon>
        <taxon>Suillus</taxon>
    </lineage>
</organism>
<name>A0A9P7JW75_9AGAM</name>
<evidence type="ECO:0000256" key="1">
    <source>
        <dbReference type="SAM" id="Phobius"/>
    </source>
</evidence>
<keyword evidence="1" id="KW-0472">Membrane</keyword>
<proteinExistence type="predicted"/>
<protein>
    <recommendedName>
        <fullName evidence="4">Transmembrane protein</fullName>
    </recommendedName>
</protein>